<feature type="transmembrane region" description="Helical" evidence="1">
    <location>
        <begin position="36"/>
        <end position="59"/>
    </location>
</feature>
<reference evidence="3" key="1">
    <citation type="journal article" date="2019" name="Int. J. Syst. Evol. Microbiol.">
        <title>The Global Catalogue of Microorganisms (GCM) 10K type strain sequencing project: providing services to taxonomists for standard genome sequencing and annotation.</title>
        <authorList>
            <consortium name="The Broad Institute Genomics Platform"/>
            <consortium name="The Broad Institute Genome Sequencing Center for Infectious Disease"/>
            <person name="Wu L."/>
            <person name="Ma J."/>
        </authorList>
    </citation>
    <scope>NUCLEOTIDE SEQUENCE [LARGE SCALE GENOMIC DNA]</scope>
    <source>
        <strain evidence="3">TBRC 1276</strain>
    </source>
</reference>
<evidence type="ECO:0000313" key="3">
    <source>
        <dbReference type="Proteomes" id="UP001595851"/>
    </source>
</evidence>
<organism evidence="2 3">
    <name type="scientific">Nonomuraea purpurea</name>
    <dbReference type="NCBI Taxonomy" id="1849276"/>
    <lineage>
        <taxon>Bacteria</taxon>
        <taxon>Bacillati</taxon>
        <taxon>Actinomycetota</taxon>
        <taxon>Actinomycetes</taxon>
        <taxon>Streptosporangiales</taxon>
        <taxon>Streptosporangiaceae</taxon>
        <taxon>Nonomuraea</taxon>
    </lineage>
</organism>
<gene>
    <name evidence="2" type="ORF">ACFOY2_21805</name>
</gene>
<name>A0ABV8G9Z0_9ACTN</name>
<accession>A0ABV8G9Z0</accession>
<protein>
    <recommendedName>
        <fullName evidence="4">CU044_5270 family protein</fullName>
    </recommendedName>
</protein>
<dbReference type="Proteomes" id="UP001595851">
    <property type="component" value="Unassembled WGS sequence"/>
</dbReference>
<dbReference type="EMBL" id="JBHSBI010000010">
    <property type="protein sequence ID" value="MFC4009880.1"/>
    <property type="molecule type" value="Genomic_DNA"/>
</dbReference>
<keyword evidence="1" id="KW-0812">Transmembrane</keyword>
<evidence type="ECO:0000256" key="1">
    <source>
        <dbReference type="SAM" id="Phobius"/>
    </source>
</evidence>
<keyword evidence="3" id="KW-1185">Reference proteome</keyword>
<keyword evidence="1" id="KW-0472">Membrane</keyword>
<keyword evidence="1" id="KW-1133">Transmembrane helix</keyword>
<evidence type="ECO:0000313" key="2">
    <source>
        <dbReference type="EMBL" id="MFC4009880.1"/>
    </source>
</evidence>
<evidence type="ECO:0008006" key="4">
    <source>
        <dbReference type="Google" id="ProtNLM"/>
    </source>
</evidence>
<sequence>MTDDLIRDLYGTPKPDPDAQARVWRRVAARRRRRRLSWLSIPAVVAAVAIVFAVVAGPARQGRAVLMSAATTAAATPADGAYWYIKKERDGSGTTELWASRDGRAWTSKRGRAVAVSGSPFTMAGREMTFEQIERLPADPDKLKAAVTALLPPNSRGLLADALAGLLWSKPSPPAIRAAAYQALADLPEVSYVGESSPGEAFSYTLPGGSERIIVIDPKTSQVLSCTDAGPSPRVERVLEAGWTDKGPDLR</sequence>
<proteinExistence type="predicted"/>
<dbReference type="RefSeq" id="WP_379529897.1">
    <property type="nucleotide sequence ID" value="NZ_JBHSBI010000010.1"/>
</dbReference>
<comment type="caution">
    <text evidence="2">The sequence shown here is derived from an EMBL/GenBank/DDBJ whole genome shotgun (WGS) entry which is preliminary data.</text>
</comment>